<reference evidence="7" key="1">
    <citation type="submission" date="2018-11" db="EMBL/GenBank/DDBJ databases">
        <authorList>
            <person name="Alioto T."/>
            <person name="Alioto T."/>
        </authorList>
    </citation>
    <scope>NUCLEOTIDE SEQUENCE</scope>
</reference>
<dbReference type="InterPro" id="IPR008983">
    <property type="entry name" value="Tumour_necrosis_fac-like_dom"/>
</dbReference>
<evidence type="ECO:0000313" key="8">
    <source>
        <dbReference type="Proteomes" id="UP000596742"/>
    </source>
</evidence>
<gene>
    <name evidence="7" type="ORF">MGAL_10B089322</name>
</gene>
<dbReference type="SMART" id="SM00110">
    <property type="entry name" value="C1Q"/>
    <property type="match status" value="1"/>
</dbReference>
<evidence type="ECO:0000256" key="2">
    <source>
        <dbReference type="ARBA" id="ARBA00022525"/>
    </source>
</evidence>
<feature type="domain" description="C1q" evidence="6">
    <location>
        <begin position="126"/>
        <end position="261"/>
    </location>
</feature>
<name>A0A8B6GS25_MYTGA</name>
<evidence type="ECO:0000256" key="3">
    <source>
        <dbReference type="ARBA" id="ARBA00022729"/>
    </source>
</evidence>
<feature type="signal peptide" evidence="5">
    <location>
        <begin position="1"/>
        <end position="20"/>
    </location>
</feature>
<comment type="caution">
    <text evidence="7">The sequence shown here is derived from an EMBL/GenBank/DDBJ whole genome shotgun (WGS) entry which is preliminary data.</text>
</comment>
<evidence type="ECO:0000256" key="1">
    <source>
        <dbReference type="ARBA" id="ARBA00004613"/>
    </source>
</evidence>
<feature type="coiled-coil region" evidence="4">
    <location>
        <begin position="39"/>
        <end position="101"/>
    </location>
</feature>
<protein>
    <recommendedName>
        <fullName evidence="6">C1q domain-containing protein</fullName>
    </recommendedName>
</protein>
<keyword evidence="4" id="KW-0175">Coiled coil</keyword>
<proteinExistence type="predicted"/>
<dbReference type="PANTHER" id="PTHR22923:SF116">
    <property type="entry name" value="C1Q DOMAIN-CONTAINING PROTEIN"/>
    <property type="match status" value="1"/>
</dbReference>
<keyword evidence="8" id="KW-1185">Reference proteome</keyword>
<dbReference type="GO" id="GO:0005576">
    <property type="term" value="C:extracellular region"/>
    <property type="evidence" value="ECO:0007669"/>
    <property type="project" value="UniProtKB-SubCell"/>
</dbReference>
<dbReference type="EMBL" id="UYJE01008931">
    <property type="protein sequence ID" value="VDI68656.1"/>
    <property type="molecule type" value="Genomic_DNA"/>
</dbReference>
<dbReference type="PRINTS" id="PR00007">
    <property type="entry name" value="COMPLEMNTC1Q"/>
</dbReference>
<dbReference type="Pfam" id="PF00386">
    <property type="entry name" value="C1q"/>
    <property type="match status" value="1"/>
</dbReference>
<keyword evidence="3 5" id="KW-0732">Signal</keyword>
<accession>A0A8B6GS25</accession>
<evidence type="ECO:0000256" key="4">
    <source>
        <dbReference type="SAM" id="Coils"/>
    </source>
</evidence>
<dbReference type="SUPFAM" id="SSF49842">
    <property type="entry name" value="TNF-like"/>
    <property type="match status" value="1"/>
</dbReference>
<dbReference type="PANTHER" id="PTHR22923">
    <property type="entry name" value="CEREBELLIN-RELATED"/>
    <property type="match status" value="1"/>
</dbReference>
<evidence type="ECO:0000313" key="7">
    <source>
        <dbReference type="EMBL" id="VDI68656.1"/>
    </source>
</evidence>
<evidence type="ECO:0000256" key="5">
    <source>
        <dbReference type="SAM" id="SignalP"/>
    </source>
</evidence>
<sequence>MSFLKICILLILNIAGLVSCFKSIDASQEYNSNELPGHVKRLEDDVIELKERDVRLSKENEVLREQNAVIMEQLSLVMTDIRTLKQEHENLKRQMRTFKKTSIFNKSNGNMSLPFDAFDKRQLTETPVHRVAFLAALTREVSLGYHQQVEFDKIITNEGRAYSSSDGHFIAPYRGLYLLSTTLFNTEGHTLPMEIVRNGIQLAAMFLDDDDYNMASQTVLVVLQQGDRLWVRRFRDSGSANLDATPTQLYNTFSGVLLYEM</sequence>
<dbReference type="PROSITE" id="PS50871">
    <property type="entry name" value="C1Q"/>
    <property type="match status" value="1"/>
</dbReference>
<dbReference type="AlphaFoldDB" id="A0A8B6GS25"/>
<comment type="subcellular location">
    <subcellularLocation>
        <location evidence="1">Secreted</location>
    </subcellularLocation>
</comment>
<dbReference type="InterPro" id="IPR050822">
    <property type="entry name" value="Cerebellin_Synaptic_Org"/>
</dbReference>
<keyword evidence="2" id="KW-0964">Secreted</keyword>
<dbReference type="PROSITE" id="PS51257">
    <property type="entry name" value="PROKAR_LIPOPROTEIN"/>
    <property type="match status" value="1"/>
</dbReference>
<evidence type="ECO:0000259" key="6">
    <source>
        <dbReference type="PROSITE" id="PS50871"/>
    </source>
</evidence>
<feature type="chain" id="PRO_5032851685" description="C1q domain-containing protein" evidence="5">
    <location>
        <begin position="21"/>
        <end position="261"/>
    </location>
</feature>
<dbReference type="OrthoDB" id="6138508at2759"/>
<dbReference type="InterPro" id="IPR001073">
    <property type="entry name" value="C1q_dom"/>
</dbReference>
<dbReference type="Gene3D" id="2.60.120.40">
    <property type="match status" value="1"/>
</dbReference>
<organism evidence="7 8">
    <name type="scientific">Mytilus galloprovincialis</name>
    <name type="common">Mediterranean mussel</name>
    <dbReference type="NCBI Taxonomy" id="29158"/>
    <lineage>
        <taxon>Eukaryota</taxon>
        <taxon>Metazoa</taxon>
        <taxon>Spiralia</taxon>
        <taxon>Lophotrochozoa</taxon>
        <taxon>Mollusca</taxon>
        <taxon>Bivalvia</taxon>
        <taxon>Autobranchia</taxon>
        <taxon>Pteriomorphia</taxon>
        <taxon>Mytilida</taxon>
        <taxon>Mytiloidea</taxon>
        <taxon>Mytilidae</taxon>
        <taxon>Mytilinae</taxon>
        <taxon>Mytilus</taxon>
    </lineage>
</organism>
<dbReference type="Proteomes" id="UP000596742">
    <property type="component" value="Unassembled WGS sequence"/>
</dbReference>